<evidence type="ECO:0000256" key="5">
    <source>
        <dbReference type="ARBA" id="ARBA00023027"/>
    </source>
</evidence>
<feature type="site" description="Activates thiol group during catalysis" evidence="10">
    <location>
        <position position="179"/>
    </location>
</feature>
<dbReference type="Gene3D" id="3.40.50.720">
    <property type="entry name" value="NAD(P)-binding Rossmann-like Domain"/>
    <property type="match status" value="1"/>
</dbReference>
<evidence type="ECO:0000256" key="9">
    <source>
        <dbReference type="PIRSR" id="PIRSR000149-3"/>
    </source>
</evidence>
<dbReference type="GO" id="GO:0050661">
    <property type="term" value="F:NADP binding"/>
    <property type="evidence" value="ECO:0007669"/>
    <property type="project" value="InterPro"/>
</dbReference>
<accession>A0A132NR14</accession>
<reference evidence="14 15" key="1">
    <citation type="journal article" date="2015" name="Mol. Biochem. Parasitol.">
        <title>Identification of polymorphic genes for use in assemblage B genotyping assays through comparative genomics of multiple assemblage B Giardia duodenalis isolates.</title>
        <authorList>
            <person name="Wielinga C."/>
            <person name="Thompson R.C."/>
            <person name="Monis P."/>
            <person name="Ryan U."/>
        </authorList>
    </citation>
    <scope>NUCLEOTIDE SEQUENCE [LARGE SCALE GENOMIC DNA]</scope>
    <source>
        <strain evidence="14 15">BAH15c1</strain>
    </source>
</reference>
<feature type="binding site" evidence="9">
    <location>
        <position position="34"/>
    </location>
    <ligand>
        <name>NAD(+)</name>
        <dbReference type="ChEBI" id="CHEBI:57540"/>
    </ligand>
</feature>
<dbReference type="GO" id="GO:0006006">
    <property type="term" value="P:glucose metabolic process"/>
    <property type="evidence" value="ECO:0007669"/>
    <property type="project" value="InterPro"/>
</dbReference>
<evidence type="ECO:0000256" key="7">
    <source>
        <dbReference type="PIRSR" id="PIRSR000149-1"/>
    </source>
</evidence>
<feature type="binding site" evidence="9">
    <location>
        <position position="121"/>
    </location>
    <ligand>
        <name>NAD(+)</name>
        <dbReference type="ChEBI" id="CHEBI:57540"/>
    </ligand>
</feature>
<dbReference type="NCBIfam" id="TIGR01534">
    <property type="entry name" value="GAPDH-I"/>
    <property type="match status" value="1"/>
</dbReference>
<dbReference type="InterPro" id="IPR020831">
    <property type="entry name" value="GlycerAld/Erythrose_P_DH"/>
</dbReference>
<dbReference type="AlphaFoldDB" id="A0A132NR14"/>
<comment type="similarity">
    <text evidence="2 11">Belongs to the glyceraldehyde-3-phosphate dehydrogenase family.</text>
</comment>
<evidence type="ECO:0000256" key="10">
    <source>
        <dbReference type="PIRSR" id="PIRSR000149-4"/>
    </source>
</evidence>
<dbReference type="GO" id="GO:0051287">
    <property type="term" value="F:NAD binding"/>
    <property type="evidence" value="ECO:0007669"/>
    <property type="project" value="UniProtKB-UniRule"/>
</dbReference>
<proteinExistence type="inferred from homology"/>
<dbReference type="InterPro" id="IPR020829">
    <property type="entry name" value="GlycerAld_3-P_DH_cat"/>
</dbReference>
<evidence type="ECO:0000313" key="14">
    <source>
        <dbReference type="EMBL" id="KWX12573.1"/>
    </source>
</evidence>
<feature type="domain" description="Glyceraldehyde 3-phosphate dehydrogenase NAD(P) binding" evidence="13">
    <location>
        <begin position="3"/>
        <end position="152"/>
    </location>
</feature>
<evidence type="ECO:0000259" key="13">
    <source>
        <dbReference type="SMART" id="SM00846"/>
    </source>
</evidence>
<dbReference type="CDD" id="cd05214">
    <property type="entry name" value="GAPDH_I_N"/>
    <property type="match status" value="1"/>
</dbReference>
<comment type="subunit">
    <text evidence="3 12">Homotetramer.</text>
</comment>
<dbReference type="FunFam" id="3.30.360.10:FF:000001">
    <property type="entry name" value="Glyceraldehyde-3-phosphate dehydrogenase"/>
    <property type="match status" value="1"/>
</dbReference>
<dbReference type="FunFam" id="3.40.50.720:FF:000266">
    <property type="entry name" value="Glyceraldehyde-3-phosphate dehydrogenase"/>
    <property type="match status" value="1"/>
</dbReference>
<dbReference type="UniPathway" id="UPA00109">
    <property type="reaction ID" value="UER00184"/>
</dbReference>
<dbReference type="InterPro" id="IPR006424">
    <property type="entry name" value="Glyceraldehyde-3-P_DH_1"/>
</dbReference>
<dbReference type="OrthoDB" id="1152826at2759"/>
<name>A0A132NR14_GIAIN</name>
<evidence type="ECO:0000256" key="2">
    <source>
        <dbReference type="ARBA" id="ARBA00007406"/>
    </source>
</evidence>
<dbReference type="PIRSF" id="PIRSF000149">
    <property type="entry name" value="GAP_DH"/>
    <property type="match status" value="1"/>
</dbReference>
<dbReference type="SUPFAM" id="SSF55347">
    <property type="entry name" value="Glyceraldehyde-3-phosphate dehydrogenase-like, C-terminal domain"/>
    <property type="match status" value="1"/>
</dbReference>
<feature type="binding site" evidence="8">
    <location>
        <position position="234"/>
    </location>
    <ligand>
        <name>D-glyceraldehyde 3-phosphate</name>
        <dbReference type="ChEBI" id="CHEBI:59776"/>
    </ligand>
</feature>
<keyword evidence="9" id="KW-0547">Nucleotide-binding</keyword>
<feature type="binding site" evidence="8">
    <location>
        <position position="182"/>
    </location>
    <ligand>
        <name>D-glyceraldehyde 3-phosphate</name>
        <dbReference type="ChEBI" id="CHEBI:59776"/>
    </ligand>
</feature>
<evidence type="ECO:0000256" key="3">
    <source>
        <dbReference type="ARBA" id="ARBA00011881"/>
    </source>
</evidence>
<feature type="binding site" evidence="9">
    <location>
        <begin position="12"/>
        <end position="13"/>
    </location>
    <ligand>
        <name>NAD(+)</name>
        <dbReference type="ChEBI" id="CHEBI:57540"/>
    </ligand>
</feature>
<feature type="binding site" evidence="8">
    <location>
        <begin position="151"/>
        <end position="153"/>
    </location>
    <ligand>
        <name>D-glyceraldehyde 3-phosphate</name>
        <dbReference type="ChEBI" id="CHEBI:59776"/>
    </ligand>
</feature>
<dbReference type="InterPro" id="IPR036291">
    <property type="entry name" value="NAD(P)-bd_dom_sf"/>
</dbReference>
<keyword evidence="5 9" id="KW-0520">NAD</keyword>
<dbReference type="PANTHER" id="PTHR10836:SF76">
    <property type="entry name" value="GLYCERALDEHYDE-3-PHOSPHATE DEHYDROGENASE-RELATED"/>
    <property type="match status" value="1"/>
</dbReference>
<dbReference type="SUPFAM" id="SSF51735">
    <property type="entry name" value="NAD(P)-binding Rossmann-fold domains"/>
    <property type="match status" value="1"/>
</dbReference>
<dbReference type="GO" id="GO:0005829">
    <property type="term" value="C:cytosol"/>
    <property type="evidence" value="ECO:0007669"/>
    <property type="project" value="TreeGrafter"/>
</dbReference>
<sequence length="336" mass="36326">MPIRLGINGFGRIGRMALRASLNIDGVQVVAINDPFTDCEYMEYMLKYDTVHGRFKGTISHCDDSITVDGNKISVFKSMKPEEIPWGKSQVDIVLECTGRFTTKKDAELHITGGCKRVIISAPSADAPMFVCGCNLETYDPSTMKVISNASCTTNCLAPLAMVVNKKFGIKEGLMTTVHAVTATQLPVDGPSKKDWRGGRSCGANVIPSSTGAAKAVGKVLPALNGKLTGMAFRVPVPDVSVVDLTCTLEKDATYDEICAEIKRASENELKGIMTYTNEDVVSSDFLSTTSTCNFDSKAGIMLNSKFVKLVAWYDNEFGYANKLVELAKYVGSKGC</sequence>
<evidence type="ECO:0000256" key="11">
    <source>
        <dbReference type="RuleBase" id="RU000397"/>
    </source>
</evidence>
<keyword evidence="6 12" id="KW-0324">Glycolysis</keyword>
<organism evidence="14 15">
    <name type="scientific">Giardia duodenalis assemblage B</name>
    <dbReference type="NCBI Taxonomy" id="1394984"/>
    <lineage>
        <taxon>Eukaryota</taxon>
        <taxon>Metamonada</taxon>
        <taxon>Diplomonadida</taxon>
        <taxon>Hexamitidae</taxon>
        <taxon>Giardiinae</taxon>
        <taxon>Giardia</taxon>
    </lineage>
</organism>
<comment type="caution">
    <text evidence="14">The sequence shown here is derived from an EMBL/GenBank/DDBJ whole genome shotgun (WGS) entry which is preliminary data.</text>
</comment>
<keyword evidence="4 12" id="KW-0560">Oxidoreductase</keyword>
<evidence type="ECO:0000256" key="6">
    <source>
        <dbReference type="ARBA" id="ARBA00023152"/>
    </source>
</evidence>
<dbReference type="VEuPathDB" id="GiardiaDB:QR46_3453"/>
<dbReference type="EMBL" id="JXTI01000110">
    <property type="protein sequence ID" value="KWX12573.1"/>
    <property type="molecule type" value="Genomic_DNA"/>
</dbReference>
<feature type="binding site" evidence="8">
    <location>
        <begin position="211"/>
        <end position="212"/>
    </location>
    <ligand>
        <name>D-glyceraldehyde 3-phosphate</name>
        <dbReference type="ChEBI" id="CHEBI:59776"/>
    </ligand>
</feature>
<dbReference type="Gene3D" id="3.30.360.10">
    <property type="entry name" value="Dihydrodipicolinate Reductase, domain 2"/>
    <property type="match status" value="1"/>
</dbReference>
<evidence type="ECO:0000256" key="8">
    <source>
        <dbReference type="PIRSR" id="PIRSR000149-2"/>
    </source>
</evidence>
<dbReference type="GO" id="GO:0006096">
    <property type="term" value="P:glycolytic process"/>
    <property type="evidence" value="ECO:0007669"/>
    <property type="project" value="UniProtKB-UniPathway"/>
</dbReference>
<dbReference type="PROSITE" id="PS00071">
    <property type="entry name" value="GAPDH"/>
    <property type="match status" value="1"/>
</dbReference>
<evidence type="ECO:0000313" key="15">
    <source>
        <dbReference type="Proteomes" id="UP000070089"/>
    </source>
</evidence>
<dbReference type="InterPro" id="IPR020828">
    <property type="entry name" value="GlycerAld_3-P_DH_NAD(P)-bd"/>
</dbReference>
<protein>
    <recommendedName>
        <fullName evidence="12">Glyceraldehyde-3-phosphate dehydrogenase</fullName>
        <ecNumber evidence="12">1.2.1.12</ecNumber>
    </recommendedName>
</protein>
<dbReference type="Pfam" id="PF02800">
    <property type="entry name" value="Gp_dh_C"/>
    <property type="match status" value="1"/>
</dbReference>
<dbReference type="Pfam" id="PF00044">
    <property type="entry name" value="Gp_dh_N"/>
    <property type="match status" value="1"/>
</dbReference>
<dbReference type="PRINTS" id="PR00078">
    <property type="entry name" value="G3PDHDRGNASE"/>
</dbReference>
<evidence type="ECO:0000256" key="12">
    <source>
        <dbReference type="RuleBase" id="RU361160"/>
    </source>
</evidence>
<dbReference type="EC" id="1.2.1.12" evidence="12"/>
<comment type="catalytic activity">
    <reaction evidence="12">
        <text>D-glyceraldehyde 3-phosphate + phosphate + NAD(+) = (2R)-3-phospho-glyceroyl phosphate + NADH + H(+)</text>
        <dbReference type="Rhea" id="RHEA:10300"/>
        <dbReference type="ChEBI" id="CHEBI:15378"/>
        <dbReference type="ChEBI" id="CHEBI:43474"/>
        <dbReference type="ChEBI" id="CHEBI:57540"/>
        <dbReference type="ChEBI" id="CHEBI:57604"/>
        <dbReference type="ChEBI" id="CHEBI:57945"/>
        <dbReference type="ChEBI" id="CHEBI:59776"/>
        <dbReference type="EC" id="1.2.1.12"/>
    </reaction>
</comment>
<dbReference type="CDD" id="cd18126">
    <property type="entry name" value="GAPDH_I_C"/>
    <property type="match status" value="1"/>
</dbReference>
<dbReference type="SMART" id="SM00846">
    <property type="entry name" value="Gp_dh_N"/>
    <property type="match status" value="1"/>
</dbReference>
<feature type="binding site" evidence="9">
    <location>
        <position position="316"/>
    </location>
    <ligand>
        <name>NAD(+)</name>
        <dbReference type="ChEBI" id="CHEBI:57540"/>
    </ligand>
</feature>
<dbReference type="GO" id="GO:0004365">
    <property type="term" value="F:glyceraldehyde-3-phosphate dehydrogenase (NAD+) (phosphorylating) activity"/>
    <property type="evidence" value="ECO:0007669"/>
    <property type="project" value="UniProtKB-UniRule"/>
</dbReference>
<dbReference type="Proteomes" id="UP000070089">
    <property type="component" value="Unassembled WGS sequence"/>
</dbReference>
<dbReference type="InterPro" id="IPR020830">
    <property type="entry name" value="GlycerAld_3-P_DH_AS"/>
</dbReference>
<feature type="active site" description="Nucleophile" evidence="7">
    <location>
        <position position="152"/>
    </location>
</feature>
<comment type="pathway">
    <text evidence="1 12">Carbohydrate degradation; glycolysis; pyruvate from D-glyceraldehyde 3-phosphate: step 1/5.</text>
</comment>
<dbReference type="PANTHER" id="PTHR10836">
    <property type="entry name" value="GLYCERALDEHYDE 3-PHOSPHATE DEHYDROGENASE"/>
    <property type="match status" value="1"/>
</dbReference>
<gene>
    <name evidence="14" type="ORF">QR46_3453</name>
</gene>
<evidence type="ECO:0000256" key="1">
    <source>
        <dbReference type="ARBA" id="ARBA00004869"/>
    </source>
</evidence>
<evidence type="ECO:0000256" key="4">
    <source>
        <dbReference type="ARBA" id="ARBA00023002"/>
    </source>
</evidence>